<dbReference type="Gene3D" id="3.40.50.620">
    <property type="entry name" value="HUPs"/>
    <property type="match status" value="1"/>
</dbReference>
<dbReference type="Proteomes" id="UP000619545">
    <property type="component" value="Unassembled WGS sequence"/>
</dbReference>
<dbReference type="InterPro" id="IPR006015">
    <property type="entry name" value="Universal_stress_UspA"/>
</dbReference>
<dbReference type="PANTHER" id="PTHR46268:SF6">
    <property type="entry name" value="UNIVERSAL STRESS PROTEIN UP12"/>
    <property type="match status" value="1"/>
</dbReference>
<dbReference type="InterPro" id="IPR006016">
    <property type="entry name" value="UspA"/>
</dbReference>
<dbReference type="Pfam" id="PF00582">
    <property type="entry name" value="Usp"/>
    <property type="match status" value="1"/>
</dbReference>
<dbReference type="InterPro" id="IPR014729">
    <property type="entry name" value="Rossmann-like_a/b/a_fold"/>
</dbReference>
<gene>
    <name evidence="3" type="ORF">HA336_03700</name>
</gene>
<evidence type="ECO:0000313" key="4">
    <source>
        <dbReference type="Proteomes" id="UP000619545"/>
    </source>
</evidence>
<dbReference type="OMA" id="CTTEMRE"/>
<dbReference type="RefSeq" id="WP_011018891.1">
    <property type="nucleotide sequence ID" value="NZ_DUJS01000004.1"/>
</dbReference>
<protein>
    <submittedName>
        <fullName evidence="3">Universal stress protein</fullName>
    </submittedName>
</protein>
<dbReference type="PRINTS" id="PR01438">
    <property type="entry name" value="UNVRSLSTRESS"/>
</dbReference>
<organism evidence="3 4">
    <name type="scientific">Methanopyrus kandleri</name>
    <dbReference type="NCBI Taxonomy" id="2320"/>
    <lineage>
        <taxon>Archaea</taxon>
        <taxon>Methanobacteriati</taxon>
        <taxon>Methanobacteriota</taxon>
        <taxon>Methanomada group</taxon>
        <taxon>Methanopyri</taxon>
        <taxon>Methanopyrales</taxon>
        <taxon>Methanopyraceae</taxon>
        <taxon>Methanopyrus</taxon>
    </lineage>
</organism>
<dbReference type="PIRSF" id="PIRSF006276">
    <property type="entry name" value="UspA"/>
    <property type="match status" value="1"/>
</dbReference>
<name>A0A832TGE7_9EURY</name>
<dbReference type="GeneID" id="1476622"/>
<dbReference type="SUPFAM" id="SSF52402">
    <property type="entry name" value="Adenine nucleotide alpha hydrolases-like"/>
    <property type="match status" value="1"/>
</dbReference>
<feature type="domain" description="UspA" evidence="2">
    <location>
        <begin position="1"/>
        <end position="139"/>
    </location>
</feature>
<evidence type="ECO:0000259" key="2">
    <source>
        <dbReference type="Pfam" id="PF00582"/>
    </source>
</evidence>
<dbReference type="AlphaFoldDB" id="A0A832TGE7"/>
<comment type="caution">
    <text evidence="3">The sequence shown here is derived from an EMBL/GenBank/DDBJ whole genome shotgun (WGS) entry which is preliminary data.</text>
</comment>
<reference evidence="3" key="1">
    <citation type="journal article" date="2020" name="bioRxiv">
        <title>A rank-normalized archaeal taxonomy based on genome phylogeny resolves widespread incomplete and uneven classifications.</title>
        <authorList>
            <person name="Rinke C."/>
            <person name="Chuvochina M."/>
            <person name="Mussig A.J."/>
            <person name="Chaumeil P.-A."/>
            <person name="Waite D.W."/>
            <person name="Whitman W.B."/>
            <person name="Parks D.H."/>
            <person name="Hugenholtz P."/>
        </authorList>
    </citation>
    <scope>NUCLEOTIDE SEQUENCE</scope>
    <source>
        <strain evidence="3">UBA8853</strain>
    </source>
</reference>
<proteinExistence type="inferred from homology"/>
<sequence length="149" mass="15829">MFERIMVPTDGSENAKQAAKAAIEIAKKEDATLIVIHVIPLWSPLGTKPSFTLPEEIVKEAEKIVNEIAEMAKEEGIDVETLVVESPSVVQGIVEEAKERDVDLIVMGTRGLSGVKGLILGSTTKGVLSRSPCPVLAIPPEGEGEGEEG</sequence>
<comment type="similarity">
    <text evidence="1">Belongs to the universal stress protein A family.</text>
</comment>
<evidence type="ECO:0000313" key="3">
    <source>
        <dbReference type="EMBL" id="HII70319.1"/>
    </source>
</evidence>
<accession>A0A832TGE7</accession>
<evidence type="ECO:0000256" key="1">
    <source>
        <dbReference type="ARBA" id="ARBA00008791"/>
    </source>
</evidence>
<dbReference type="EMBL" id="DUJS01000004">
    <property type="protein sequence ID" value="HII70319.1"/>
    <property type="molecule type" value="Genomic_DNA"/>
</dbReference>
<dbReference type="PANTHER" id="PTHR46268">
    <property type="entry name" value="STRESS RESPONSE PROTEIN NHAX"/>
    <property type="match status" value="1"/>
</dbReference>
<dbReference type="CDD" id="cd00293">
    <property type="entry name" value="USP-like"/>
    <property type="match status" value="1"/>
</dbReference>